<organism evidence="4">
    <name type="scientific">Arion vulgaris</name>
    <dbReference type="NCBI Taxonomy" id="1028688"/>
    <lineage>
        <taxon>Eukaryota</taxon>
        <taxon>Metazoa</taxon>
        <taxon>Spiralia</taxon>
        <taxon>Lophotrochozoa</taxon>
        <taxon>Mollusca</taxon>
        <taxon>Gastropoda</taxon>
        <taxon>Heterobranchia</taxon>
        <taxon>Euthyneura</taxon>
        <taxon>Panpulmonata</taxon>
        <taxon>Eupulmonata</taxon>
        <taxon>Stylommatophora</taxon>
        <taxon>Helicina</taxon>
        <taxon>Arionoidea</taxon>
        <taxon>Arionidae</taxon>
        <taxon>Arion</taxon>
    </lineage>
</organism>
<name>A0A0B6ZEG4_9EUPU</name>
<dbReference type="AlphaFoldDB" id="A0A0B6ZEG4"/>
<evidence type="ECO:0000256" key="1">
    <source>
        <dbReference type="ARBA" id="ARBA00007584"/>
    </source>
</evidence>
<dbReference type="EMBL" id="HACG01020104">
    <property type="protein sequence ID" value="CEK66969.1"/>
    <property type="molecule type" value="Transcribed_RNA"/>
</dbReference>
<dbReference type="InterPro" id="IPR010754">
    <property type="entry name" value="OPA3-like"/>
</dbReference>
<dbReference type="GO" id="GO:0005739">
    <property type="term" value="C:mitochondrion"/>
    <property type="evidence" value="ECO:0007669"/>
    <property type="project" value="TreeGrafter"/>
</dbReference>
<keyword evidence="2 3" id="KW-0175">Coiled coil</keyword>
<evidence type="ECO:0008006" key="5">
    <source>
        <dbReference type="Google" id="ProtNLM"/>
    </source>
</evidence>
<comment type="similarity">
    <text evidence="1">Belongs to the OPA3 family.</text>
</comment>
<dbReference type="Pfam" id="PF07047">
    <property type="entry name" value="OPA3"/>
    <property type="match status" value="1"/>
</dbReference>
<reference evidence="4" key="1">
    <citation type="submission" date="2014-12" db="EMBL/GenBank/DDBJ databases">
        <title>Insight into the proteome of Arion vulgaris.</title>
        <authorList>
            <person name="Aradska J."/>
            <person name="Bulat T."/>
            <person name="Smidak R."/>
            <person name="Sarate P."/>
            <person name="Gangsoo J."/>
            <person name="Sialana F."/>
            <person name="Bilban M."/>
            <person name="Lubec G."/>
        </authorList>
    </citation>
    <scope>NUCLEOTIDE SEQUENCE</scope>
    <source>
        <tissue evidence="4">Skin</tissue>
    </source>
</reference>
<feature type="coiled-coil region" evidence="3">
    <location>
        <begin position="62"/>
        <end position="96"/>
    </location>
</feature>
<dbReference type="PANTHER" id="PTHR12499">
    <property type="entry name" value="OPTIC ATROPHY 3 PROTEIN OPA3"/>
    <property type="match status" value="1"/>
</dbReference>
<sequence length="119" mass="14092">MEINFKLRLLGLGNAQTVEKLSEKQAIELGGDMLGEFLVFFFASLVLISEYQRSSRKEAAKEDKLKQEKLKISNRFKELETRGEVQELQIKEMQEQLYTYLNNKELKLTKQFQSYFRIF</sequence>
<evidence type="ECO:0000256" key="2">
    <source>
        <dbReference type="ARBA" id="ARBA00023054"/>
    </source>
</evidence>
<accession>A0A0B6ZEG4</accession>
<dbReference type="GO" id="GO:0019216">
    <property type="term" value="P:regulation of lipid metabolic process"/>
    <property type="evidence" value="ECO:0007669"/>
    <property type="project" value="TreeGrafter"/>
</dbReference>
<gene>
    <name evidence="4" type="primary">ORF60839</name>
</gene>
<evidence type="ECO:0000256" key="3">
    <source>
        <dbReference type="SAM" id="Coils"/>
    </source>
</evidence>
<protein>
    <recommendedName>
        <fullName evidence="5">OPA3-like protein</fullName>
    </recommendedName>
</protein>
<dbReference type="PANTHER" id="PTHR12499:SF0">
    <property type="entry name" value="OPTIC ATROPHY 3 PROTEIN"/>
    <property type="match status" value="1"/>
</dbReference>
<evidence type="ECO:0000313" key="4">
    <source>
        <dbReference type="EMBL" id="CEK66969.1"/>
    </source>
</evidence>
<proteinExistence type="inferred from homology"/>